<feature type="transmembrane region" description="Helical" evidence="2">
    <location>
        <begin position="12"/>
        <end position="34"/>
    </location>
</feature>
<keyword evidence="5" id="KW-1185">Reference proteome</keyword>
<feature type="coiled-coil region" evidence="1">
    <location>
        <begin position="259"/>
        <end position="321"/>
    </location>
</feature>
<dbReference type="InterPro" id="IPR003399">
    <property type="entry name" value="Mce/MlaD"/>
</dbReference>
<feature type="domain" description="Mce/MlaD" evidence="3">
    <location>
        <begin position="38"/>
        <end position="134"/>
    </location>
</feature>
<comment type="caution">
    <text evidence="4">The sequence shown here is derived from an EMBL/GenBank/DDBJ whole genome shotgun (WGS) entry which is preliminary data.</text>
</comment>
<dbReference type="EMBL" id="BMDX01000020">
    <property type="protein sequence ID" value="GGA86587.1"/>
    <property type="molecule type" value="Genomic_DNA"/>
</dbReference>
<evidence type="ECO:0000256" key="2">
    <source>
        <dbReference type="SAM" id="Phobius"/>
    </source>
</evidence>
<accession>A0A8J2U8J8</accession>
<keyword evidence="2" id="KW-0812">Transmembrane</keyword>
<reference evidence="5" key="1">
    <citation type="journal article" date="2019" name="Int. J. Syst. Evol. Microbiol.">
        <title>The Global Catalogue of Microorganisms (GCM) 10K type strain sequencing project: providing services to taxonomists for standard genome sequencing and annotation.</title>
        <authorList>
            <consortium name="The Broad Institute Genomics Platform"/>
            <consortium name="The Broad Institute Genome Sequencing Center for Infectious Disease"/>
            <person name="Wu L."/>
            <person name="Ma J."/>
        </authorList>
    </citation>
    <scope>NUCLEOTIDE SEQUENCE [LARGE SCALE GENOMIC DNA]</scope>
    <source>
        <strain evidence="5">CGMCC 1.10130</strain>
    </source>
</reference>
<dbReference type="RefSeq" id="WP_087507061.1">
    <property type="nucleotide sequence ID" value="NZ_BMDX01000020.1"/>
</dbReference>
<evidence type="ECO:0000313" key="5">
    <source>
        <dbReference type="Proteomes" id="UP000619743"/>
    </source>
</evidence>
<organism evidence="4 5">
    <name type="scientific">Neiella marina</name>
    <dbReference type="NCBI Taxonomy" id="508461"/>
    <lineage>
        <taxon>Bacteria</taxon>
        <taxon>Pseudomonadati</taxon>
        <taxon>Pseudomonadota</taxon>
        <taxon>Gammaproteobacteria</taxon>
        <taxon>Alteromonadales</taxon>
        <taxon>Echinimonadaceae</taxon>
        <taxon>Neiella</taxon>
    </lineage>
</organism>
<gene>
    <name evidence="4" type="ORF">GCM10011369_30830</name>
</gene>
<sequence>MNEHAKARSIGIFVSTALLVLVVGVALLSSGSLFKKTDRFVVVFDRSIKGLNIGSTVTAQGVPIGQVVEIQVVYSESLQKIVLPVYLEVKDIGLKTSRGVALTMTEEHDAIINNIQARLVPRSLVTGQLEIELEVNQAQVGRTIRVQTDVTQLPLLPSQFDEAGAAIEGILQDISAVDFAAIGTDLRRLVNNINQQLESESLLTFREEMATASREVTILLKNLNAEFPQTVAKFHASMASVKASSERFRQFSNRGIELMPQVEQTLSQLNQTLAQTEATLKTYDGLANSESNLRYQAQQNLNQMNQTLQSMNELLENLQRQPESMIFGKSE</sequence>
<dbReference type="OrthoDB" id="9806984at2"/>
<dbReference type="AlphaFoldDB" id="A0A8J2U8J8"/>
<keyword evidence="2" id="KW-0472">Membrane</keyword>
<keyword evidence="2" id="KW-1133">Transmembrane helix</keyword>
<dbReference type="Proteomes" id="UP000619743">
    <property type="component" value="Unassembled WGS sequence"/>
</dbReference>
<dbReference type="PANTHER" id="PTHR33371:SF4">
    <property type="entry name" value="INTERMEMBRANE PHOSPHOLIPID TRANSPORT SYSTEM BINDING PROTEIN MLAD"/>
    <property type="match status" value="1"/>
</dbReference>
<keyword evidence="1" id="KW-0175">Coiled coil</keyword>
<protein>
    <submittedName>
        <fullName evidence="4">Paraquat-inducible protein B</fullName>
    </submittedName>
</protein>
<dbReference type="InterPro" id="IPR052336">
    <property type="entry name" value="MlaD_Phospholipid_Transporter"/>
</dbReference>
<name>A0A8J2U8J8_9GAMM</name>
<evidence type="ECO:0000259" key="3">
    <source>
        <dbReference type="Pfam" id="PF02470"/>
    </source>
</evidence>
<dbReference type="PANTHER" id="PTHR33371">
    <property type="entry name" value="INTERMEMBRANE PHOSPHOLIPID TRANSPORT SYSTEM BINDING PROTEIN MLAD-RELATED"/>
    <property type="match status" value="1"/>
</dbReference>
<evidence type="ECO:0000313" key="4">
    <source>
        <dbReference type="EMBL" id="GGA86587.1"/>
    </source>
</evidence>
<proteinExistence type="predicted"/>
<evidence type="ECO:0000256" key="1">
    <source>
        <dbReference type="SAM" id="Coils"/>
    </source>
</evidence>
<dbReference type="Pfam" id="PF02470">
    <property type="entry name" value="MlaD"/>
    <property type="match status" value="1"/>
</dbReference>